<dbReference type="PANTHER" id="PTHR43318">
    <property type="entry name" value="UDP-N-ACETYLGLUCOSAMINE 4,6-DEHYDRATASE"/>
    <property type="match status" value="1"/>
</dbReference>
<sequence>MGLRITLVILFDLIAVILAWGMAYSLRYNFSLPQNFPYVIAITLPWVLIVHAAAFYRFGLYRGMWRFASLPDLKRILLAVGLAALVVPPLLFMVQRLMDVPRSVLILHPLLLVLVMGGARFAYRSWKDGHLLSVSELGREPLLVLGAGSAGADLLRALHGNRTWRVVGFLDDDSSKIGRQINEAPVLGQLSDIAATAAAQGVKNVVIAMPQAAANVRRRAAELAAAAGLIVLTVPTMDDLLSGKLIISQLRRVALEDLLGREPIALDEAGLRDLLHQKTVLVTGAGGSIGAELCRQIARFSPQRLVLLDQSELSLYQMEQEFSGPQFATVKHAARYVIGDVKDAARLAEIFAEHRPHVVFHAAAYKHVPLMEAANAWQAMRNNVLGTLNAARAAMACGASEFVLISTDKAVNPTNVMGASKRLAEAVCQALQKQSQTRFVAVRFGNVLGSSGSVIPLFREQIARGGPVTVTHPEIIRYFMLIPEAVQLVLQAGLFAHRDSEGGKIFVLDMGEPVKIVDLARDMIRLSGLDEHAIKIEFTGLRPGDKLFEELLADNESTLPTPHPKLRIAKASDAPESTWLTALEAWLNATSRNEQEVKQDLATWVAEYQPQGTPPAQ</sequence>
<comment type="similarity">
    <text evidence="1">Belongs to the polysaccharide synthase family.</text>
</comment>
<evidence type="ECO:0000313" key="4">
    <source>
        <dbReference type="EMBL" id="AJP49679.1"/>
    </source>
</evidence>
<keyword evidence="2" id="KW-1133">Transmembrane helix</keyword>
<feature type="transmembrane region" description="Helical" evidence="2">
    <location>
        <begin position="38"/>
        <end position="56"/>
    </location>
</feature>
<dbReference type="STRING" id="1565605.PG1C_13135"/>
<keyword evidence="2" id="KW-0472">Membrane</keyword>
<proteinExistence type="inferred from homology"/>
<dbReference type="Pfam" id="PF13727">
    <property type="entry name" value="CoA_binding_3"/>
    <property type="match status" value="1"/>
</dbReference>
<reference evidence="4 5" key="1">
    <citation type="journal article" date="2015" name="Genome Announc.">
        <title>Complete Genome Sequence of a Novel Bacterium within the Family Rhodocyclaceae That Degrades Polycyclic Aromatic Hydrocarbons.</title>
        <authorList>
            <person name="Singleton D.R."/>
            <person name="Dickey A.N."/>
            <person name="Scholl E.H."/>
            <person name="Wright F.A."/>
            <person name="Aitken M.D."/>
        </authorList>
    </citation>
    <scope>NUCLEOTIDE SEQUENCE [LARGE SCALE GENOMIC DNA]</scope>
    <source>
        <strain evidence="5">PG1-Ca6</strain>
    </source>
</reference>
<accession>A0A0C5JD25</accession>
<dbReference type="InterPro" id="IPR036291">
    <property type="entry name" value="NAD(P)-bd_dom_sf"/>
</dbReference>
<organism evidence="4 5">
    <name type="scientific">Rugosibacter aromaticivorans</name>
    <dbReference type="NCBI Taxonomy" id="1565605"/>
    <lineage>
        <taxon>Bacteria</taxon>
        <taxon>Pseudomonadati</taxon>
        <taxon>Pseudomonadota</taxon>
        <taxon>Betaproteobacteria</taxon>
        <taxon>Nitrosomonadales</taxon>
        <taxon>Sterolibacteriaceae</taxon>
        <taxon>Rugosibacter</taxon>
    </lineage>
</organism>
<dbReference type="HOGENOM" id="CLU_013560_5_0_4"/>
<dbReference type="Gene3D" id="3.40.50.720">
    <property type="entry name" value="NAD(P)-binding Rossmann-like Domain"/>
    <property type="match status" value="2"/>
</dbReference>
<feature type="transmembrane region" description="Helical" evidence="2">
    <location>
        <begin position="76"/>
        <end position="98"/>
    </location>
</feature>
<name>A0A0C5JD25_9PROT</name>
<evidence type="ECO:0000313" key="5">
    <source>
        <dbReference type="Proteomes" id="UP000061603"/>
    </source>
</evidence>
<dbReference type="Proteomes" id="UP000061603">
    <property type="component" value="Chromosome"/>
</dbReference>
<dbReference type="CDD" id="cd05237">
    <property type="entry name" value="UDP_invert_4-6DH_SDR_e"/>
    <property type="match status" value="1"/>
</dbReference>
<dbReference type="InterPro" id="IPR003869">
    <property type="entry name" value="Polysac_CapD-like"/>
</dbReference>
<evidence type="ECO:0000256" key="1">
    <source>
        <dbReference type="ARBA" id="ARBA00007430"/>
    </source>
</evidence>
<dbReference type="SUPFAM" id="SSF51735">
    <property type="entry name" value="NAD(P)-binding Rossmann-fold domains"/>
    <property type="match status" value="2"/>
</dbReference>
<feature type="domain" description="Polysaccharide biosynthesis protein CapD-like" evidence="3">
    <location>
        <begin position="280"/>
        <end position="569"/>
    </location>
</feature>
<dbReference type="EMBL" id="CP010554">
    <property type="protein sequence ID" value="AJP49679.1"/>
    <property type="molecule type" value="Genomic_DNA"/>
</dbReference>
<dbReference type="AlphaFoldDB" id="A0A0C5JD25"/>
<dbReference type="InterPro" id="IPR051203">
    <property type="entry name" value="Polysaccharide_Synthase-Rel"/>
</dbReference>
<dbReference type="PANTHER" id="PTHR43318:SF1">
    <property type="entry name" value="POLYSACCHARIDE BIOSYNTHESIS PROTEIN EPSC-RELATED"/>
    <property type="match status" value="1"/>
</dbReference>
<dbReference type="PATRIC" id="fig|1565605.3.peg.2782"/>
<evidence type="ECO:0000259" key="3">
    <source>
        <dbReference type="Pfam" id="PF02719"/>
    </source>
</evidence>
<protein>
    <submittedName>
        <fullName evidence="4">Multidrug MFS transporter</fullName>
    </submittedName>
</protein>
<dbReference type="Pfam" id="PF02719">
    <property type="entry name" value="Polysacc_synt_2"/>
    <property type="match status" value="1"/>
</dbReference>
<gene>
    <name evidence="4" type="ORF">PG1C_13135</name>
</gene>
<keyword evidence="2" id="KW-0812">Transmembrane</keyword>
<dbReference type="KEGG" id="rbu:PG1C_13135"/>
<evidence type="ECO:0000256" key="2">
    <source>
        <dbReference type="SAM" id="Phobius"/>
    </source>
</evidence>
<feature type="transmembrane region" description="Helical" evidence="2">
    <location>
        <begin position="7"/>
        <end position="26"/>
    </location>
</feature>
<keyword evidence="5" id="KW-1185">Reference proteome</keyword>